<dbReference type="CDD" id="cd00761">
    <property type="entry name" value="Glyco_tranf_GTA_type"/>
    <property type="match status" value="1"/>
</dbReference>
<dbReference type="InterPro" id="IPR029044">
    <property type="entry name" value="Nucleotide-diphossugar_trans"/>
</dbReference>
<organism evidence="2">
    <name type="scientific">viral metagenome</name>
    <dbReference type="NCBI Taxonomy" id="1070528"/>
    <lineage>
        <taxon>unclassified sequences</taxon>
        <taxon>metagenomes</taxon>
        <taxon>organismal metagenomes</taxon>
    </lineage>
</organism>
<accession>A0A6C0IMY2</accession>
<evidence type="ECO:0000259" key="1">
    <source>
        <dbReference type="Pfam" id="PF00535"/>
    </source>
</evidence>
<dbReference type="SUPFAM" id="SSF53448">
    <property type="entry name" value="Nucleotide-diphospho-sugar transferases"/>
    <property type="match status" value="1"/>
</dbReference>
<dbReference type="Gene3D" id="3.90.550.10">
    <property type="entry name" value="Spore Coat Polysaccharide Biosynthesis Protein SpsA, Chain A"/>
    <property type="match status" value="1"/>
</dbReference>
<reference evidence="2" key="1">
    <citation type="journal article" date="2020" name="Nature">
        <title>Giant virus diversity and host interactions through global metagenomics.</title>
        <authorList>
            <person name="Schulz F."/>
            <person name="Roux S."/>
            <person name="Paez-Espino D."/>
            <person name="Jungbluth S."/>
            <person name="Walsh D.A."/>
            <person name="Denef V.J."/>
            <person name="McMahon K.D."/>
            <person name="Konstantinidis K.T."/>
            <person name="Eloe-Fadrosh E.A."/>
            <person name="Kyrpides N.C."/>
            <person name="Woyke T."/>
        </authorList>
    </citation>
    <scope>NUCLEOTIDE SEQUENCE</scope>
    <source>
        <strain evidence="2">GVMAG-M-3300023210-19</strain>
    </source>
</reference>
<dbReference type="Pfam" id="PF00535">
    <property type="entry name" value="Glycos_transf_2"/>
    <property type="match status" value="1"/>
</dbReference>
<sequence>MSSTAEDPRETLDSYLQTHANPCLYILTPCYGGMCYTSYTKSIMATVEMLKQYNIDVHVEFCNSDSLVSRARNNLIAKAMSDPLTTHILFIDADITWNPDDIIKLIISNKGLCGGVYPLKKYHWERMLKNPSGEPNYDVLSNWMEKKDKSIFKDILSDEELVQHKLLNYNLNYVSNKIEIKNNMAEVRHIATGFMMMKRTTIEKMMNAFQYTKYTDDIGFLKGEQNKYAYALFDCGVENDHYLSEDWMFCERWRKLGGTIHADVTINLIHTGQEQYNGCYLSTIMT</sequence>
<protein>
    <recommendedName>
        <fullName evidence="1">Glycosyltransferase 2-like domain-containing protein</fullName>
    </recommendedName>
</protein>
<name>A0A6C0IMY2_9ZZZZ</name>
<proteinExistence type="predicted"/>
<feature type="domain" description="Glycosyltransferase 2-like" evidence="1">
    <location>
        <begin position="45"/>
        <end position="106"/>
    </location>
</feature>
<evidence type="ECO:0000313" key="2">
    <source>
        <dbReference type="EMBL" id="QHT93237.1"/>
    </source>
</evidence>
<dbReference type="InterPro" id="IPR001173">
    <property type="entry name" value="Glyco_trans_2-like"/>
</dbReference>
<dbReference type="EMBL" id="MN740203">
    <property type="protein sequence ID" value="QHT93237.1"/>
    <property type="molecule type" value="Genomic_DNA"/>
</dbReference>
<dbReference type="AlphaFoldDB" id="A0A6C0IMY2"/>